<organism evidence="2 3">
    <name type="scientific">Dendrobium nobile</name>
    <name type="common">Orchid</name>
    <dbReference type="NCBI Taxonomy" id="94219"/>
    <lineage>
        <taxon>Eukaryota</taxon>
        <taxon>Viridiplantae</taxon>
        <taxon>Streptophyta</taxon>
        <taxon>Embryophyta</taxon>
        <taxon>Tracheophyta</taxon>
        <taxon>Spermatophyta</taxon>
        <taxon>Magnoliopsida</taxon>
        <taxon>Liliopsida</taxon>
        <taxon>Asparagales</taxon>
        <taxon>Orchidaceae</taxon>
        <taxon>Epidendroideae</taxon>
        <taxon>Malaxideae</taxon>
        <taxon>Dendrobiinae</taxon>
        <taxon>Dendrobium</taxon>
    </lineage>
</organism>
<protein>
    <submittedName>
        <fullName evidence="2">Uncharacterized protein</fullName>
    </submittedName>
</protein>
<evidence type="ECO:0000256" key="1">
    <source>
        <dbReference type="SAM" id="MobiDB-lite"/>
    </source>
</evidence>
<proteinExistence type="predicted"/>
<reference evidence="2" key="1">
    <citation type="journal article" date="2022" name="Front. Genet.">
        <title>Chromosome-Scale Assembly of the Dendrobium nobile Genome Provides Insights Into the Molecular Mechanism of the Biosynthesis of the Medicinal Active Ingredient of Dendrobium.</title>
        <authorList>
            <person name="Xu Q."/>
            <person name="Niu S.-C."/>
            <person name="Li K.-L."/>
            <person name="Zheng P.-J."/>
            <person name="Zhang X.-J."/>
            <person name="Jia Y."/>
            <person name="Liu Y."/>
            <person name="Niu Y.-X."/>
            <person name="Yu L.-H."/>
            <person name="Chen D.-F."/>
            <person name="Zhang G.-Q."/>
        </authorList>
    </citation>
    <scope>NUCLEOTIDE SEQUENCE</scope>
    <source>
        <tissue evidence="2">Leaf</tissue>
    </source>
</reference>
<feature type="region of interest" description="Disordered" evidence="1">
    <location>
        <begin position="1"/>
        <end position="77"/>
    </location>
</feature>
<name>A0A8T3BEL4_DENNO</name>
<evidence type="ECO:0000313" key="2">
    <source>
        <dbReference type="EMBL" id="KAI0510717.1"/>
    </source>
</evidence>
<feature type="compositionally biased region" description="Polar residues" evidence="1">
    <location>
        <begin position="11"/>
        <end position="22"/>
    </location>
</feature>
<dbReference type="EMBL" id="JAGYWB010000009">
    <property type="protein sequence ID" value="KAI0510717.1"/>
    <property type="molecule type" value="Genomic_DNA"/>
</dbReference>
<keyword evidence="3" id="KW-1185">Reference proteome</keyword>
<feature type="compositionally biased region" description="Polar residues" evidence="1">
    <location>
        <begin position="52"/>
        <end position="61"/>
    </location>
</feature>
<comment type="caution">
    <text evidence="2">The sequence shown here is derived from an EMBL/GenBank/DDBJ whole genome shotgun (WGS) entry which is preliminary data.</text>
</comment>
<feature type="compositionally biased region" description="Polar residues" evidence="1">
    <location>
        <begin position="32"/>
        <end position="42"/>
    </location>
</feature>
<sequence>MVTFATGKLPPSSSLLPIQQKNGGPDSAVGTPFTNYTPSNADSPVDACPQQAPFTNSSSPSEAVGPVDVSNSSRFVE</sequence>
<evidence type="ECO:0000313" key="3">
    <source>
        <dbReference type="Proteomes" id="UP000829196"/>
    </source>
</evidence>
<gene>
    <name evidence="2" type="ORF">KFK09_011326</name>
</gene>
<dbReference type="AlphaFoldDB" id="A0A8T3BEL4"/>
<dbReference type="Proteomes" id="UP000829196">
    <property type="component" value="Unassembled WGS sequence"/>
</dbReference>
<accession>A0A8T3BEL4</accession>